<feature type="domain" description="HTH lysR-type" evidence="5">
    <location>
        <begin position="1"/>
        <end position="57"/>
    </location>
</feature>
<evidence type="ECO:0000313" key="7">
    <source>
        <dbReference type="Proteomes" id="UP000564644"/>
    </source>
</evidence>
<organism evidence="6 7">
    <name type="scientific">Cohnella zeiphila</name>
    <dbReference type="NCBI Taxonomy" id="2761120"/>
    <lineage>
        <taxon>Bacteria</taxon>
        <taxon>Bacillati</taxon>
        <taxon>Bacillota</taxon>
        <taxon>Bacilli</taxon>
        <taxon>Bacillales</taxon>
        <taxon>Paenibacillaceae</taxon>
        <taxon>Cohnella</taxon>
    </lineage>
</organism>
<dbReference type="CDD" id="cd05466">
    <property type="entry name" value="PBP2_LTTR_substrate"/>
    <property type="match status" value="1"/>
</dbReference>
<dbReference type="PANTHER" id="PTHR30427:SF1">
    <property type="entry name" value="TRANSCRIPTIONAL ACTIVATOR PROTEIN LYSR"/>
    <property type="match status" value="1"/>
</dbReference>
<reference evidence="6 7" key="1">
    <citation type="submission" date="2020-08" db="EMBL/GenBank/DDBJ databases">
        <title>Cohnella phylogeny.</title>
        <authorList>
            <person name="Dunlap C."/>
        </authorList>
    </citation>
    <scope>NUCLEOTIDE SEQUENCE [LARGE SCALE GENOMIC DNA]</scope>
    <source>
        <strain evidence="6 7">CBP 2801</strain>
    </source>
</reference>
<dbReference type="InterPro" id="IPR000847">
    <property type="entry name" value="LysR_HTH_N"/>
</dbReference>
<gene>
    <name evidence="6" type="ORF">H7C18_25190</name>
</gene>
<keyword evidence="4" id="KW-0804">Transcription</keyword>
<proteinExistence type="inferred from homology"/>
<dbReference type="Pfam" id="PF00126">
    <property type="entry name" value="HTH_1"/>
    <property type="match status" value="1"/>
</dbReference>
<comment type="caution">
    <text evidence="6">The sequence shown here is derived from an EMBL/GenBank/DDBJ whole genome shotgun (WGS) entry which is preliminary data.</text>
</comment>
<dbReference type="GO" id="GO:0010628">
    <property type="term" value="P:positive regulation of gene expression"/>
    <property type="evidence" value="ECO:0007669"/>
    <property type="project" value="TreeGrafter"/>
</dbReference>
<evidence type="ECO:0000259" key="5">
    <source>
        <dbReference type="PROSITE" id="PS50931"/>
    </source>
</evidence>
<sequence>MNHLRIFIAVADKMNMTEASQALFISQPAVSKAVKSLEESLSVKLFVRDKPHGLALTEAGKDILRLARQMKAIENQIYQVAGGENRLLRGKVTIGSFPAASANLLPETIAVFRNRYPNVRIELTEGTSDQIKAWVDAHSVDVGIVASPFGEYEAEVLIQDGMVAALPPGHSLENADRIGLERNRSELIFCKGGHEAAIEGTFRDHRIDYEENLTVQTAETLVHMVKRGLGIGVVSRFTLASVAAHGLKVKEIDPPVAREIAVIARSFADAAPATREFVRVLTDWCRQNWRMEATML</sequence>
<dbReference type="EMBL" id="JACJVO010000032">
    <property type="protein sequence ID" value="MBB6734221.1"/>
    <property type="molecule type" value="Genomic_DNA"/>
</dbReference>
<dbReference type="SUPFAM" id="SSF46785">
    <property type="entry name" value="Winged helix' DNA-binding domain"/>
    <property type="match status" value="1"/>
</dbReference>
<dbReference type="GO" id="GO:0043565">
    <property type="term" value="F:sequence-specific DNA binding"/>
    <property type="evidence" value="ECO:0007669"/>
    <property type="project" value="TreeGrafter"/>
</dbReference>
<dbReference type="Pfam" id="PF03466">
    <property type="entry name" value="LysR_substrate"/>
    <property type="match status" value="1"/>
</dbReference>
<dbReference type="PROSITE" id="PS50931">
    <property type="entry name" value="HTH_LYSR"/>
    <property type="match status" value="1"/>
</dbReference>
<dbReference type="PRINTS" id="PR00039">
    <property type="entry name" value="HTHLYSR"/>
</dbReference>
<keyword evidence="2" id="KW-0805">Transcription regulation</keyword>
<evidence type="ECO:0000313" key="6">
    <source>
        <dbReference type="EMBL" id="MBB6734221.1"/>
    </source>
</evidence>
<dbReference type="InterPro" id="IPR036390">
    <property type="entry name" value="WH_DNA-bd_sf"/>
</dbReference>
<dbReference type="AlphaFoldDB" id="A0A7X0SQG7"/>
<dbReference type="Gene3D" id="3.40.190.10">
    <property type="entry name" value="Periplasmic binding protein-like II"/>
    <property type="match status" value="2"/>
</dbReference>
<dbReference type="Proteomes" id="UP000564644">
    <property type="component" value="Unassembled WGS sequence"/>
</dbReference>
<dbReference type="GO" id="GO:0003700">
    <property type="term" value="F:DNA-binding transcription factor activity"/>
    <property type="evidence" value="ECO:0007669"/>
    <property type="project" value="InterPro"/>
</dbReference>
<name>A0A7X0SQG7_9BACL</name>
<dbReference type="InterPro" id="IPR036388">
    <property type="entry name" value="WH-like_DNA-bd_sf"/>
</dbReference>
<evidence type="ECO:0000256" key="4">
    <source>
        <dbReference type="ARBA" id="ARBA00023163"/>
    </source>
</evidence>
<evidence type="ECO:0000256" key="2">
    <source>
        <dbReference type="ARBA" id="ARBA00023015"/>
    </source>
</evidence>
<dbReference type="SUPFAM" id="SSF53850">
    <property type="entry name" value="Periplasmic binding protein-like II"/>
    <property type="match status" value="1"/>
</dbReference>
<accession>A0A7X0SQG7</accession>
<comment type="similarity">
    <text evidence="1">Belongs to the LysR transcriptional regulatory family.</text>
</comment>
<evidence type="ECO:0000256" key="1">
    <source>
        <dbReference type="ARBA" id="ARBA00009437"/>
    </source>
</evidence>
<dbReference type="Gene3D" id="1.10.10.10">
    <property type="entry name" value="Winged helix-like DNA-binding domain superfamily/Winged helix DNA-binding domain"/>
    <property type="match status" value="1"/>
</dbReference>
<evidence type="ECO:0000256" key="3">
    <source>
        <dbReference type="ARBA" id="ARBA00023125"/>
    </source>
</evidence>
<dbReference type="PANTHER" id="PTHR30427">
    <property type="entry name" value="TRANSCRIPTIONAL ACTIVATOR PROTEIN LYSR"/>
    <property type="match status" value="1"/>
</dbReference>
<dbReference type="InterPro" id="IPR005119">
    <property type="entry name" value="LysR_subst-bd"/>
</dbReference>
<protein>
    <submittedName>
        <fullName evidence="6">LysR family transcriptional regulator</fullName>
    </submittedName>
</protein>
<keyword evidence="3" id="KW-0238">DNA-binding</keyword>
<keyword evidence="7" id="KW-1185">Reference proteome</keyword>